<dbReference type="EMBL" id="ML769499">
    <property type="protein sequence ID" value="KAE9397330.1"/>
    <property type="molecule type" value="Genomic_DNA"/>
</dbReference>
<evidence type="ECO:0000313" key="3">
    <source>
        <dbReference type="Proteomes" id="UP000799118"/>
    </source>
</evidence>
<reference evidence="2" key="1">
    <citation type="journal article" date="2019" name="Environ. Microbiol.">
        <title>Fungal ecological strategies reflected in gene transcription - a case study of two litter decomposers.</title>
        <authorList>
            <person name="Barbi F."/>
            <person name="Kohler A."/>
            <person name="Barry K."/>
            <person name="Baskaran P."/>
            <person name="Daum C."/>
            <person name="Fauchery L."/>
            <person name="Ihrmark K."/>
            <person name="Kuo A."/>
            <person name="LaButti K."/>
            <person name="Lipzen A."/>
            <person name="Morin E."/>
            <person name="Grigoriev I.V."/>
            <person name="Henrissat B."/>
            <person name="Lindahl B."/>
            <person name="Martin F."/>
        </authorList>
    </citation>
    <scope>NUCLEOTIDE SEQUENCE</scope>
    <source>
        <strain evidence="2">JB14</strain>
    </source>
</reference>
<evidence type="ECO:0000313" key="2">
    <source>
        <dbReference type="EMBL" id="KAE9397330.1"/>
    </source>
</evidence>
<gene>
    <name evidence="2" type="ORF">BT96DRAFT_77141</name>
</gene>
<organism evidence="2 3">
    <name type="scientific">Gymnopus androsaceus JB14</name>
    <dbReference type="NCBI Taxonomy" id="1447944"/>
    <lineage>
        <taxon>Eukaryota</taxon>
        <taxon>Fungi</taxon>
        <taxon>Dikarya</taxon>
        <taxon>Basidiomycota</taxon>
        <taxon>Agaricomycotina</taxon>
        <taxon>Agaricomycetes</taxon>
        <taxon>Agaricomycetidae</taxon>
        <taxon>Agaricales</taxon>
        <taxon>Marasmiineae</taxon>
        <taxon>Omphalotaceae</taxon>
        <taxon>Gymnopus</taxon>
    </lineage>
</organism>
<protein>
    <submittedName>
        <fullName evidence="2">Uncharacterized protein</fullName>
    </submittedName>
</protein>
<evidence type="ECO:0000256" key="1">
    <source>
        <dbReference type="SAM" id="MobiDB-lite"/>
    </source>
</evidence>
<sequence>MSQKNNGGLLAESEGHSTTCESIIVSASAEQQGQPRSGKGKEKKTVLQQAPKCNDPGLVSDFNTATLPFHLLFFLHRDSLHHFKSTYRSYPPLQLLNVIDLDSSRRMSASLKLCRNGVKLGIGS</sequence>
<name>A0A6A4HI33_9AGAR</name>
<dbReference type="AlphaFoldDB" id="A0A6A4HI33"/>
<dbReference type="Proteomes" id="UP000799118">
    <property type="component" value="Unassembled WGS sequence"/>
</dbReference>
<proteinExistence type="predicted"/>
<feature type="region of interest" description="Disordered" evidence="1">
    <location>
        <begin position="24"/>
        <end position="47"/>
    </location>
</feature>
<keyword evidence="3" id="KW-1185">Reference proteome</keyword>
<accession>A0A6A4HI33</accession>